<dbReference type="Proteomes" id="UP000070700">
    <property type="component" value="Unassembled WGS sequence"/>
</dbReference>
<dbReference type="InParanoid" id="A0A194XU61"/>
<dbReference type="EMBL" id="KQ947404">
    <property type="protein sequence ID" value="KUJ23676.1"/>
    <property type="molecule type" value="Genomic_DNA"/>
</dbReference>
<dbReference type="PANTHER" id="PTHR16779">
    <property type="entry name" value="BETA-1,4-MANNOSYLTRANSFERASE EGH"/>
    <property type="match status" value="1"/>
</dbReference>
<dbReference type="GeneID" id="28830750"/>
<dbReference type="Pfam" id="PF13632">
    <property type="entry name" value="Glyco_trans_2_3"/>
    <property type="match status" value="1"/>
</dbReference>
<dbReference type="GO" id="GO:0019187">
    <property type="term" value="F:beta-1,4-mannosyltransferase activity"/>
    <property type="evidence" value="ECO:0007669"/>
    <property type="project" value="InterPro"/>
</dbReference>
<dbReference type="KEGG" id="psco:LY89DRAFT_744129"/>
<dbReference type="InterPro" id="IPR029044">
    <property type="entry name" value="Nucleotide-diphossugar_trans"/>
</dbReference>
<organism evidence="2 3">
    <name type="scientific">Mollisia scopiformis</name>
    <name type="common">Conifer needle endophyte fungus</name>
    <name type="synonym">Phialocephala scopiformis</name>
    <dbReference type="NCBI Taxonomy" id="149040"/>
    <lineage>
        <taxon>Eukaryota</taxon>
        <taxon>Fungi</taxon>
        <taxon>Dikarya</taxon>
        <taxon>Ascomycota</taxon>
        <taxon>Pezizomycotina</taxon>
        <taxon>Leotiomycetes</taxon>
        <taxon>Helotiales</taxon>
        <taxon>Mollisiaceae</taxon>
        <taxon>Mollisia</taxon>
    </lineage>
</organism>
<evidence type="ECO:0000259" key="1">
    <source>
        <dbReference type="Pfam" id="PF13632"/>
    </source>
</evidence>
<dbReference type="GO" id="GO:0005737">
    <property type="term" value="C:cytoplasm"/>
    <property type="evidence" value="ECO:0007669"/>
    <property type="project" value="TreeGrafter"/>
</dbReference>
<sequence length="178" mass="20825">MNLQETDWVLHLDEETIVDEHTVKNCIDFAEQQDQYDLGQGVIFYNAFGFWRQTLITFADIVRARDDLGKFYFAHNYFHVPVFGIHGSFLFINGKLENQIGWDTESLVEDFWFGIQAWNKGYKLGWIRSIAREQSPMTVLDLCKQRRRWFSGMLQLPGIWGRLACLQWCLSSVGATVM</sequence>
<dbReference type="RefSeq" id="XP_018078031.1">
    <property type="nucleotide sequence ID" value="XM_018221024.1"/>
</dbReference>
<feature type="domain" description="Glycosyltransferase 2-like" evidence="1">
    <location>
        <begin position="8"/>
        <end position="163"/>
    </location>
</feature>
<evidence type="ECO:0000313" key="3">
    <source>
        <dbReference type="Proteomes" id="UP000070700"/>
    </source>
</evidence>
<dbReference type="STRING" id="149040.A0A194XU61"/>
<dbReference type="InterPro" id="IPR027389">
    <property type="entry name" value="B_mannosylTrfase_Bre-3/Egh"/>
</dbReference>
<reference evidence="2 3" key="1">
    <citation type="submission" date="2015-10" db="EMBL/GenBank/DDBJ databases">
        <title>Full genome of DAOMC 229536 Phialocephala scopiformis, a fungal endophyte of spruce producing the potent anti-insectan compound rugulosin.</title>
        <authorList>
            <consortium name="DOE Joint Genome Institute"/>
            <person name="Walker A.K."/>
            <person name="Frasz S.L."/>
            <person name="Seifert K.A."/>
            <person name="Miller J.D."/>
            <person name="Mondo S.J."/>
            <person name="Labutti K."/>
            <person name="Lipzen A."/>
            <person name="Dockter R."/>
            <person name="Kennedy M."/>
            <person name="Grigoriev I.V."/>
            <person name="Spatafora J.W."/>
        </authorList>
    </citation>
    <scope>NUCLEOTIDE SEQUENCE [LARGE SCALE GENOMIC DNA]</scope>
    <source>
        <strain evidence="2 3">CBS 120377</strain>
    </source>
</reference>
<proteinExistence type="predicted"/>
<protein>
    <recommendedName>
        <fullName evidence="1">Glycosyltransferase 2-like domain-containing protein</fullName>
    </recommendedName>
</protein>
<dbReference type="InterPro" id="IPR001173">
    <property type="entry name" value="Glyco_trans_2-like"/>
</dbReference>
<keyword evidence="3" id="KW-1185">Reference proteome</keyword>
<dbReference type="OrthoDB" id="5819582at2759"/>
<evidence type="ECO:0000313" key="2">
    <source>
        <dbReference type="EMBL" id="KUJ23676.1"/>
    </source>
</evidence>
<accession>A0A194XU61</accession>
<gene>
    <name evidence="2" type="ORF">LY89DRAFT_744129</name>
</gene>
<dbReference type="AlphaFoldDB" id="A0A194XU61"/>
<name>A0A194XU61_MOLSC</name>
<dbReference type="SUPFAM" id="SSF53448">
    <property type="entry name" value="Nucleotide-diphospho-sugar transferases"/>
    <property type="match status" value="1"/>
</dbReference>
<dbReference type="PANTHER" id="PTHR16779:SF1">
    <property type="entry name" value="BETA-1,4-MANNOSYLTRANSFERASE EGH"/>
    <property type="match status" value="1"/>
</dbReference>
<dbReference type="Gene3D" id="3.90.550.10">
    <property type="entry name" value="Spore Coat Polysaccharide Biosynthesis Protein SpsA, Chain A"/>
    <property type="match status" value="1"/>
</dbReference>